<dbReference type="Proteomes" id="UP001229421">
    <property type="component" value="Unassembled WGS sequence"/>
</dbReference>
<accession>A0AAD8L333</accession>
<gene>
    <name evidence="1" type="ORF">QVD17_14236</name>
</gene>
<comment type="caution">
    <text evidence="1">The sequence shown here is derived from an EMBL/GenBank/DDBJ whole genome shotgun (WGS) entry which is preliminary data.</text>
</comment>
<protein>
    <submittedName>
        <fullName evidence="1">Uncharacterized protein</fullName>
    </submittedName>
</protein>
<reference evidence="1" key="1">
    <citation type="journal article" date="2023" name="bioRxiv">
        <title>Improved chromosome-level genome assembly for marigold (Tagetes erecta).</title>
        <authorList>
            <person name="Jiang F."/>
            <person name="Yuan L."/>
            <person name="Wang S."/>
            <person name="Wang H."/>
            <person name="Xu D."/>
            <person name="Wang A."/>
            <person name="Fan W."/>
        </authorList>
    </citation>
    <scope>NUCLEOTIDE SEQUENCE</scope>
    <source>
        <strain evidence="1">WSJ</strain>
        <tissue evidence="1">Leaf</tissue>
    </source>
</reference>
<evidence type="ECO:0000313" key="2">
    <source>
        <dbReference type="Proteomes" id="UP001229421"/>
    </source>
</evidence>
<keyword evidence="2" id="KW-1185">Reference proteome</keyword>
<evidence type="ECO:0000313" key="1">
    <source>
        <dbReference type="EMBL" id="KAK1431037.1"/>
    </source>
</evidence>
<sequence>MWKVIESYQVVARATIYVFPKMKEVPAHFQSPSPKLKAFTYDEILARATRNFEPTLYCSEEDLGKEQYLKKKNFAYAYHHRTAFMENATSDNDI</sequence>
<name>A0AAD8L333_TARER</name>
<organism evidence="1 2">
    <name type="scientific">Tagetes erecta</name>
    <name type="common">African marigold</name>
    <dbReference type="NCBI Taxonomy" id="13708"/>
    <lineage>
        <taxon>Eukaryota</taxon>
        <taxon>Viridiplantae</taxon>
        <taxon>Streptophyta</taxon>
        <taxon>Embryophyta</taxon>
        <taxon>Tracheophyta</taxon>
        <taxon>Spermatophyta</taxon>
        <taxon>Magnoliopsida</taxon>
        <taxon>eudicotyledons</taxon>
        <taxon>Gunneridae</taxon>
        <taxon>Pentapetalae</taxon>
        <taxon>asterids</taxon>
        <taxon>campanulids</taxon>
        <taxon>Asterales</taxon>
        <taxon>Asteraceae</taxon>
        <taxon>Asteroideae</taxon>
        <taxon>Heliantheae alliance</taxon>
        <taxon>Tageteae</taxon>
        <taxon>Tagetes</taxon>
    </lineage>
</organism>
<dbReference type="EMBL" id="JAUHHV010000003">
    <property type="protein sequence ID" value="KAK1431037.1"/>
    <property type="molecule type" value="Genomic_DNA"/>
</dbReference>
<dbReference type="AlphaFoldDB" id="A0AAD8L333"/>
<proteinExistence type="predicted"/>